<dbReference type="GO" id="GO:0008610">
    <property type="term" value="P:lipid biosynthetic process"/>
    <property type="evidence" value="ECO:0007669"/>
    <property type="project" value="InterPro"/>
</dbReference>
<evidence type="ECO:0000313" key="8">
    <source>
        <dbReference type="Proteomes" id="UP000029392"/>
    </source>
</evidence>
<keyword evidence="2 5" id="KW-0812">Transmembrane</keyword>
<reference evidence="7 8" key="1">
    <citation type="submission" date="2013-09" db="EMBL/GenBank/DDBJ databases">
        <title>Genome sequencing of Arenimonas malthae.</title>
        <authorList>
            <person name="Chen F."/>
            <person name="Wang G."/>
        </authorList>
    </citation>
    <scope>NUCLEOTIDE SEQUENCE [LARGE SCALE GENOMIC DNA]</scope>
    <source>
        <strain evidence="7 8">CC-JY-1</strain>
    </source>
</reference>
<organism evidence="7 8">
    <name type="scientific">Arenimonas malthae CC-JY-1</name>
    <dbReference type="NCBI Taxonomy" id="1384054"/>
    <lineage>
        <taxon>Bacteria</taxon>
        <taxon>Pseudomonadati</taxon>
        <taxon>Pseudomonadota</taxon>
        <taxon>Gammaproteobacteria</taxon>
        <taxon>Lysobacterales</taxon>
        <taxon>Lysobacteraceae</taxon>
        <taxon>Arenimonas</taxon>
    </lineage>
</organism>
<evidence type="ECO:0000256" key="5">
    <source>
        <dbReference type="SAM" id="Phobius"/>
    </source>
</evidence>
<dbReference type="AlphaFoldDB" id="A0A091B7L3"/>
<dbReference type="InterPro" id="IPR006694">
    <property type="entry name" value="Fatty_acid_hydroxylase"/>
</dbReference>
<dbReference type="EMBL" id="AVCH01000161">
    <property type="protein sequence ID" value="KFN47457.1"/>
    <property type="molecule type" value="Genomic_DNA"/>
</dbReference>
<gene>
    <name evidence="7" type="ORF">N790_01745</name>
</gene>
<feature type="domain" description="Fatty acid hydroxylase" evidence="6">
    <location>
        <begin position="85"/>
        <end position="216"/>
    </location>
</feature>
<name>A0A091B7L3_9GAMM</name>
<feature type="transmembrane region" description="Helical" evidence="5">
    <location>
        <begin position="49"/>
        <end position="72"/>
    </location>
</feature>
<dbReference type="GO" id="GO:0016020">
    <property type="term" value="C:membrane"/>
    <property type="evidence" value="ECO:0007669"/>
    <property type="project" value="UniProtKB-SubCell"/>
</dbReference>
<evidence type="ECO:0000313" key="7">
    <source>
        <dbReference type="EMBL" id="KFN47457.1"/>
    </source>
</evidence>
<proteinExistence type="predicted"/>
<sequence>MPTPLDLLLSPVSLAILAAYAALMLWEALAPARPLPASPAWRLRASASFALYFLGSSYLPLLWGATLVQWQLFDLRHLPTWAGVAVGVLAYQLLAYGWHRAMHASPRLWRAFHQMHHSAERLDTWGAFWFSPLDVLGFTAVASLALVVVVGLAPEATAISLWLLTVMAVFTHANVRTPRWLGYLVQRPESHSWHHARGRHRDNYCELPVVDLVFGTLNNPRDFAPEAGFHDGASLRVGEMLRMRDVSAQRVAGSAPVHAADG</sequence>
<evidence type="ECO:0000256" key="2">
    <source>
        <dbReference type="ARBA" id="ARBA00022692"/>
    </source>
</evidence>
<protein>
    <recommendedName>
        <fullName evidence="6">Fatty acid hydroxylase domain-containing protein</fullName>
    </recommendedName>
</protein>
<evidence type="ECO:0000259" key="6">
    <source>
        <dbReference type="Pfam" id="PF04116"/>
    </source>
</evidence>
<dbReference type="Pfam" id="PF04116">
    <property type="entry name" value="FA_hydroxylase"/>
    <property type="match status" value="1"/>
</dbReference>
<keyword evidence="3 5" id="KW-1133">Transmembrane helix</keyword>
<comment type="caution">
    <text evidence="7">The sequence shown here is derived from an EMBL/GenBank/DDBJ whole genome shotgun (WGS) entry which is preliminary data.</text>
</comment>
<keyword evidence="8" id="KW-1185">Reference proteome</keyword>
<dbReference type="PANTHER" id="PTHR11863">
    <property type="entry name" value="STEROL DESATURASE"/>
    <property type="match status" value="1"/>
</dbReference>
<feature type="transmembrane region" description="Helical" evidence="5">
    <location>
        <begin position="12"/>
        <end position="29"/>
    </location>
</feature>
<dbReference type="GO" id="GO:0016491">
    <property type="term" value="F:oxidoreductase activity"/>
    <property type="evidence" value="ECO:0007669"/>
    <property type="project" value="InterPro"/>
</dbReference>
<dbReference type="GO" id="GO:0005506">
    <property type="term" value="F:iron ion binding"/>
    <property type="evidence" value="ECO:0007669"/>
    <property type="project" value="InterPro"/>
</dbReference>
<dbReference type="Proteomes" id="UP000029392">
    <property type="component" value="Unassembled WGS sequence"/>
</dbReference>
<evidence type="ECO:0000256" key="1">
    <source>
        <dbReference type="ARBA" id="ARBA00004370"/>
    </source>
</evidence>
<dbReference type="STRING" id="1384054.N790_01745"/>
<dbReference type="OrthoDB" id="9770329at2"/>
<keyword evidence="4 5" id="KW-0472">Membrane</keyword>
<accession>A0A091B7L3</accession>
<comment type="subcellular location">
    <subcellularLocation>
        <location evidence="1">Membrane</location>
    </subcellularLocation>
</comment>
<dbReference type="InterPro" id="IPR050307">
    <property type="entry name" value="Sterol_Desaturase_Related"/>
</dbReference>
<dbReference type="RefSeq" id="WP_043803338.1">
    <property type="nucleotide sequence ID" value="NZ_AVCH01000161.1"/>
</dbReference>
<feature type="transmembrane region" description="Helical" evidence="5">
    <location>
        <begin position="78"/>
        <end position="98"/>
    </location>
</feature>
<evidence type="ECO:0000256" key="4">
    <source>
        <dbReference type="ARBA" id="ARBA00023136"/>
    </source>
</evidence>
<dbReference type="eggNOG" id="COG3000">
    <property type="taxonomic scope" value="Bacteria"/>
</dbReference>
<dbReference type="PATRIC" id="fig|1384054.3.peg.1597"/>
<evidence type="ECO:0000256" key="3">
    <source>
        <dbReference type="ARBA" id="ARBA00022989"/>
    </source>
</evidence>